<protein>
    <submittedName>
        <fullName evidence="1">Transposon</fullName>
    </submittedName>
</protein>
<geneLocation type="plasmid" evidence="1">
    <name>pMOC2</name>
</geneLocation>
<proteinExistence type="predicted"/>
<accession>A0A088B352</accession>
<organism evidence="1">
    <name type="scientific">Methylobacterium oryzae CBMB20</name>
    <dbReference type="NCBI Taxonomy" id="693986"/>
    <lineage>
        <taxon>Bacteria</taxon>
        <taxon>Pseudomonadati</taxon>
        <taxon>Pseudomonadota</taxon>
        <taxon>Alphaproteobacteria</taxon>
        <taxon>Hyphomicrobiales</taxon>
        <taxon>Methylobacteriaceae</taxon>
        <taxon>Methylobacterium</taxon>
    </lineage>
</organism>
<dbReference type="Pfam" id="PF11171">
    <property type="entry name" value="DUF2958"/>
    <property type="match status" value="1"/>
</dbReference>
<evidence type="ECO:0000313" key="1">
    <source>
        <dbReference type="EMBL" id="AGO88391.1"/>
    </source>
</evidence>
<sequence length="123" mass="13188">MKANSMQLITAEQRAALLANGAASAKRDIDPHPVVNLFTPDAGATWLLTELDPTEPDIAFGLCDLGLGCPELGYVRLSELQTVRGKLGLPVERDLWFEAKGPLSAYAAAAHRAEHIVELEPVA</sequence>
<name>A0A088B352_9HYPH</name>
<reference evidence="1" key="1">
    <citation type="journal article" date="2014" name="PLoS ONE">
        <title>Genome Information of Methylobacterium oryzae, a Plant-Probiotic Methylotroph in the Phyllosphere.</title>
        <authorList>
            <person name="Kwak M.J."/>
            <person name="Jeong H."/>
            <person name="Madhaiyan M."/>
            <person name="Lee Y."/>
            <person name="Sa T.M."/>
            <person name="Oh T.K."/>
            <person name="Kim J.F."/>
        </authorList>
    </citation>
    <scope>NUCLEOTIDE SEQUENCE</scope>
    <source>
        <strain evidence="1">CBMB20</strain>
        <plasmid evidence="1">pMOC2</plasmid>
    </source>
</reference>
<dbReference type="InterPro" id="IPR021341">
    <property type="entry name" value="DUF2958"/>
</dbReference>
<dbReference type="EMBL" id="JX627581">
    <property type="protein sequence ID" value="AGO88391.1"/>
    <property type="molecule type" value="Genomic_DNA"/>
</dbReference>
<gene>
    <name evidence="1" type="ORF">MOC_2p0012</name>
</gene>
<dbReference type="AlphaFoldDB" id="A0A088B352"/>
<keyword evidence="1" id="KW-0614">Plasmid</keyword>